<dbReference type="Gene3D" id="3.90.1170.30">
    <property type="entry name" value="Pyrimidine nucleoside phosphorylase-like, C-terminal domain"/>
    <property type="match status" value="1"/>
</dbReference>
<evidence type="ECO:0000256" key="10">
    <source>
        <dbReference type="ARBA" id="ARBA00048550"/>
    </source>
</evidence>
<dbReference type="EC" id="2.7.4.23" evidence="12"/>
<dbReference type="SUPFAM" id="SSF52418">
    <property type="entry name" value="Nucleoside phosphorylase/phosphoribosyltransferase catalytic domain"/>
    <property type="match status" value="1"/>
</dbReference>
<dbReference type="InterPro" id="IPR000312">
    <property type="entry name" value="Glycosyl_Trfase_fam3"/>
</dbReference>
<evidence type="ECO:0000313" key="15">
    <source>
        <dbReference type="Proteomes" id="UP000236743"/>
    </source>
</evidence>
<evidence type="ECO:0000256" key="11">
    <source>
        <dbReference type="HAMAP-Rule" id="MF_00703"/>
    </source>
</evidence>
<dbReference type="GO" id="GO:0005524">
    <property type="term" value="F:ATP binding"/>
    <property type="evidence" value="ECO:0007669"/>
    <property type="project" value="UniProtKB-KW"/>
</dbReference>
<dbReference type="InterPro" id="IPR013102">
    <property type="entry name" value="PYNP_C"/>
</dbReference>
<evidence type="ECO:0000313" key="14">
    <source>
        <dbReference type="EMBL" id="SEF42471.1"/>
    </source>
</evidence>
<dbReference type="AlphaFoldDB" id="A0A1H5RY80"/>
<dbReference type="SMART" id="SM00941">
    <property type="entry name" value="PYNP_C"/>
    <property type="match status" value="1"/>
</dbReference>
<evidence type="ECO:0000256" key="9">
    <source>
        <dbReference type="ARBA" id="ARBA00022840"/>
    </source>
</evidence>
<evidence type="ECO:0000256" key="2">
    <source>
        <dbReference type="ARBA" id="ARBA00002554"/>
    </source>
</evidence>
<dbReference type="Pfam" id="PF07831">
    <property type="entry name" value="PYNP_C"/>
    <property type="match status" value="1"/>
</dbReference>
<dbReference type="InterPro" id="IPR008144">
    <property type="entry name" value="Guanylate_kin-like_dom"/>
</dbReference>
<dbReference type="Proteomes" id="UP000236743">
    <property type="component" value="Unassembled WGS sequence"/>
</dbReference>
<dbReference type="RefSeq" id="WP_200827882.1">
    <property type="nucleotide sequence ID" value="NZ_FNUY01000001.1"/>
</dbReference>
<evidence type="ECO:0000256" key="6">
    <source>
        <dbReference type="ARBA" id="ARBA00022676"/>
    </source>
</evidence>
<dbReference type="PROSITE" id="PS50052">
    <property type="entry name" value="GUANYLATE_KINASE_2"/>
    <property type="match status" value="1"/>
</dbReference>
<dbReference type="InterPro" id="IPR013466">
    <property type="entry name" value="Thymidine/AMP_Pase"/>
</dbReference>
<comment type="similarity">
    <text evidence="5">In the C-terminal section; belongs to the thymidine/pyrimidine-nucleoside phosphorylase family. Type 2 subfamily.</text>
</comment>
<dbReference type="SUPFAM" id="SSF47648">
    <property type="entry name" value="Nucleoside phosphorylase/phosphoribosyltransferase N-terminal domain"/>
    <property type="match status" value="1"/>
</dbReference>
<keyword evidence="9 12" id="KW-0067">ATP-binding</keyword>
<comment type="catalytic activity">
    <reaction evidence="10 11">
        <text>thymidine + phosphate = 2-deoxy-alpha-D-ribose 1-phosphate + thymine</text>
        <dbReference type="Rhea" id="RHEA:16037"/>
        <dbReference type="ChEBI" id="CHEBI:17748"/>
        <dbReference type="ChEBI" id="CHEBI:17821"/>
        <dbReference type="ChEBI" id="CHEBI:43474"/>
        <dbReference type="ChEBI" id="CHEBI:57259"/>
        <dbReference type="EC" id="2.4.2.4"/>
    </reaction>
</comment>
<dbReference type="NCBIfam" id="TIGR02322">
    <property type="entry name" value="phosphon_PhnN"/>
    <property type="match status" value="1"/>
</dbReference>
<comment type="similarity">
    <text evidence="4">In the N-terminal section; belongs to the ribose 1,5-bisphosphokinase family.</text>
</comment>
<dbReference type="NCBIfam" id="NF003338">
    <property type="entry name" value="PRK04350.1"/>
    <property type="match status" value="1"/>
</dbReference>
<dbReference type="HAMAP" id="MF_00836">
    <property type="entry name" value="PhnN"/>
    <property type="match status" value="1"/>
</dbReference>
<comment type="pathway">
    <text evidence="3 12">Metabolic intermediate biosynthesis; 5-phospho-alpha-D-ribose 1-diphosphate biosynthesis; 5-phospho-alpha-D-ribose 1-diphosphate from D-ribose 5-phosphate (route II): step 3/3.</text>
</comment>
<evidence type="ECO:0000256" key="4">
    <source>
        <dbReference type="ARBA" id="ARBA00005935"/>
    </source>
</evidence>
<comment type="catalytic activity">
    <reaction evidence="1 12">
        <text>alpha-D-ribose 1,5-bisphosphate + ATP = 5-phospho-alpha-D-ribose 1-diphosphate + ADP</text>
        <dbReference type="Rhea" id="RHEA:20109"/>
        <dbReference type="ChEBI" id="CHEBI:30616"/>
        <dbReference type="ChEBI" id="CHEBI:58017"/>
        <dbReference type="ChEBI" id="CHEBI:68688"/>
        <dbReference type="ChEBI" id="CHEBI:456216"/>
        <dbReference type="EC" id="2.7.4.23"/>
    </reaction>
</comment>
<comment type="similarity">
    <text evidence="12">Belongs to the ribose 1,5-bisphosphokinase family.</text>
</comment>
<dbReference type="InterPro" id="IPR000053">
    <property type="entry name" value="Thymidine/pyrmidine_PPase"/>
</dbReference>
<dbReference type="EC" id="2.4.2.4" evidence="11"/>
<proteinExistence type="inferred from homology"/>
<dbReference type="InterPro" id="IPR028579">
    <property type="entry name" value="Thym_Pase_Put"/>
</dbReference>
<keyword evidence="8 12" id="KW-0547">Nucleotide-binding</keyword>
<dbReference type="GO" id="GO:0004645">
    <property type="term" value="F:1,4-alpha-oligoglucan phosphorylase activity"/>
    <property type="evidence" value="ECO:0007669"/>
    <property type="project" value="InterPro"/>
</dbReference>
<name>A0A1H5RY80_9HYPH</name>
<dbReference type="InterPro" id="IPR036566">
    <property type="entry name" value="PYNP-like_C_sf"/>
</dbReference>
<gene>
    <name evidence="12" type="primary">phnN</name>
    <name evidence="14" type="ORF">SAMN04488115_10144</name>
</gene>
<accession>A0A1H5RY80</accession>
<dbReference type="HAMAP" id="MF_00703">
    <property type="entry name" value="Thymid_phosp_2"/>
    <property type="match status" value="1"/>
</dbReference>
<evidence type="ECO:0000256" key="1">
    <source>
        <dbReference type="ARBA" id="ARBA00000373"/>
    </source>
</evidence>
<dbReference type="GO" id="GO:0033863">
    <property type="term" value="F:ribose 1,5-bisphosphate phosphokinase activity"/>
    <property type="evidence" value="ECO:0007669"/>
    <property type="project" value="UniProtKB-UniRule"/>
</dbReference>
<sequence length="700" mass="73739">MRPGILFVVVGPSGAGKDTLIDGARAALGGDGRFTFARRLITRSADAGGEDHEAIGEDAFAALERDHGLLASWRAHGLSYGLRAGLRDELARGRHVIANGSRAALEALVGAVPRLIVLSVTAPPHILAQRLALRGRESAEDIAARLSRAPPALPGLVETLVVENDGTAEDGIERFLAAIDSAVRRLVLKPIPIDAWRDNIAYLPRDSILGIEDFDGPGKVDVAGVDVAGKDCSIRARINVVEPGWLLEPDEIGLSREAFALLGLPAGSEILLTRTPPQHSRDALRAKIQGRELGAAEYEMLLRDIVEGRYPEGEISAFLVAATRSLSDAEVGALASVRARFSTPLHWDEPIVVDKHSMGGIPGSRITLIVAPIVAAHGLAMPKTSSRAITSAAGTADAMEVLAKVDLTVDEVRRTVAKARACIAWNGRLNHSAVDDVMNAITRPLGIDSNRWSVASIISKKLTAGSTHVIVDLPYGKRAKLRGKAEADELARLFETVGRSVGLHVEAYPTCGASPIGRGIGPALEVRDVLWVLEGHADAPADLRDKALAFAGRILAWDPAIATPERGRARAEQLLSSGAAREAMQSIVTAQGRREAIVMPGAQTHTVRARRAGTIGEIDGWRIAGIARRAGAPQDKSAGIDLLRRIGDDVAAGEALFVIHAAAAPDLQAAVAMAVEDDGFLLGGHGLPAETLGAAATGRV</sequence>
<dbReference type="NCBIfam" id="TIGR02645">
    <property type="entry name" value="ARCH_P_rylase"/>
    <property type="match status" value="1"/>
</dbReference>
<dbReference type="PANTHER" id="PTHR10515">
    <property type="entry name" value="THYMIDINE PHOSPHORYLASE"/>
    <property type="match status" value="1"/>
</dbReference>
<dbReference type="GO" id="GO:0009032">
    <property type="term" value="F:thymidine phosphorylase activity"/>
    <property type="evidence" value="ECO:0007669"/>
    <property type="project" value="UniProtKB-UniRule"/>
</dbReference>
<keyword evidence="6 11" id="KW-0328">Glycosyltransferase</keyword>
<comment type="similarity">
    <text evidence="11">Belongs to the thymidine/pyrimidine-nucleoside phosphorylase family. Type 2 subfamily.</text>
</comment>
<dbReference type="EMBL" id="FNUY01000001">
    <property type="protein sequence ID" value="SEF42471.1"/>
    <property type="molecule type" value="Genomic_DNA"/>
</dbReference>
<keyword evidence="15" id="KW-1185">Reference proteome</keyword>
<feature type="domain" description="Guanylate kinase-like" evidence="13">
    <location>
        <begin position="4"/>
        <end position="184"/>
    </location>
</feature>
<dbReference type="GO" id="GO:0005829">
    <property type="term" value="C:cytosol"/>
    <property type="evidence" value="ECO:0007669"/>
    <property type="project" value="TreeGrafter"/>
</dbReference>
<dbReference type="InterPro" id="IPR035902">
    <property type="entry name" value="Nuc_phospho_transferase"/>
</dbReference>
<dbReference type="GO" id="GO:0006206">
    <property type="term" value="P:pyrimidine nucleobase metabolic process"/>
    <property type="evidence" value="ECO:0007669"/>
    <property type="project" value="InterPro"/>
</dbReference>
<dbReference type="InterPro" id="IPR017872">
    <property type="entry name" value="Pyrmidine_PPase_CS"/>
</dbReference>
<dbReference type="UniPathway" id="UPA00087">
    <property type="reaction ID" value="UER00175"/>
</dbReference>
<dbReference type="PROSITE" id="PS00647">
    <property type="entry name" value="THYMID_PHOSPHORYLASE"/>
    <property type="match status" value="1"/>
</dbReference>
<dbReference type="PANTHER" id="PTHR10515:SF0">
    <property type="entry name" value="THYMIDINE PHOSPHORYLASE"/>
    <property type="match status" value="1"/>
</dbReference>
<dbReference type="InterPro" id="IPR017459">
    <property type="entry name" value="Glycosyl_Trfase_fam3_N_dom"/>
</dbReference>
<evidence type="ECO:0000256" key="8">
    <source>
        <dbReference type="ARBA" id="ARBA00022741"/>
    </source>
</evidence>
<dbReference type="Gene3D" id="3.40.50.300">
    <property type="entry name" value="P-loop containing nucleotide triphosphate hydrolases"/>
    <property type="match status" value="1"/>
</dbReference>
<dbReference type="SUPFAM" id="SSF54680">
    <property type="entry name" value="Pyrimidine nucleoside phosphorylase C-terminal domain"/>
    <property type="match status" value="1"/>
</dbReference>
<dbReference type="SMART" id="SM00072">
    <property type="entry name" value="GuKc"/>
    <property type="match status" value="1"/>
</dbReference>
<dbReference type="SUPFAM" id="SSF52540">
    <property type="entry name" value="P-loop containing nucleoside triphosphate hydrolases"/>
    <property type="match status" value="1"/>
</dbReference>
<feature type="binding site" evidence="12">
    <location>
        <begin position="11"/>
        <end position="18"/>
    </location>
    <ligand>
        <name>ATP</name>
        <dbReference type="ChEBI" id="CHEBI:30616"/>
    </ligand>
</feature>
<dbReference type="InterPro" id="IPR008145">
    <property type="entry name" value="GK/Ca_channel_bsu"/>
</dbReference>
<dbReference type="Gene3D" id="1.20.970.50">
    <property type="match status" value="1"/>
</dbReference>
<comment type="function">
    <text evidence="2 12">Catalyzes the phosphorylation of ribose 1,5-bisphosphate to 5-phospho-D-ribosyl alpha-1-diphosphate (PRPP).</text>
</comment>
<dbReference type="InterPro" id="IPR036320">
    <property type="entry name" value="Glycosyl_Trfase_fam3_N_dom_sf"/>
</dbReference>
<evidence type="ECO:0000256" key="5">
    <source>
        <dbReference type="ARBA" id="ARBA00008689"/>
    </source>
</evidence>
<evidence type="ECO:0000256" key="12">
    <source>
        <dbReference type="HAMAP-Rule" id="MF_00836"/>
    </source>
</evidence>
<dbReference type="GO" id="GO:0006213">
    <property type="term" value="P:pyrimidine nucleoside metabolic process"/>
    <property type="evidence" value="ECO:0007669"/>
    <property type="project" value="InterPro"/>
</dbReference>
<organism evidence="14 15">
    <name type="scientific">Bosea lathyri</name>
    <dbReference type="NCBI Taxonomy" id="1036778"/>
    <lineage>
        <taxon>Bacteria</taxon>
        <taxon>Pseudomonadati</taxon>
        <taxon>Pseudomonadota</taxon>
        <taxon>Alphaproteobacteria</taxon>
        <taxon>Hyphomicrobiales</taxon>
        <taxon>Boseaceae</taxon>
        <taxon>Bosea</taxon>
    </lineage>
</organism>
<evidence type="ECO:0000259" key="13">
    <source>
        <dbReference type="PROSITE" id="PS50052"/>
    </source>
</evidence>
<reference evidence="14 15" key="1">
    <citation type="submission" date="2016-10" db="EMBL/GenBank/DDBJ databases">
        <authorList>
            <person name="de Groot N.N."/>
        </authorList>
    </citation>
    <scope>NUCLEOTIDE SEQUENCE [LARGE SCALE GENOMIC DNA]</scope>
    <source>
        <strain evidence="14 15">DSM 26656</strain>
    </source>
</reference>
<dbReference type="Pfam" id="PF02885">
    <property type="entry name" value="Glycos_trans_3N"/>
    <property type="match status" value="1"/>
</dbReference>
<dbReference type="InterPro" id="IPR027417">
    <property type="entry name" value="P-loop_NTPase"/>
</dbReference>
<protein>
    <recommendedName>
        <fullName evidence="11 12">Multifunctional fusion protein</fullName>
    </recommendedName>
    <domain>
        <recommendedName>
            <fullName evidence="11">Putative thymidine phosphorylase</fullName>
            <ecNumber evidence="11">2.4.2.4</ecNumber>
        </recommendedName>
        <alternativeName>
            <fullName evidence="11">TdRPase</fullName>
        </alternativeName>
    </domain>
    <domain>
        <recommendedName>
            <fullName evidence="12">Ribose 1,5-bisphosphate phosphokinase PhnN</fullName>
            <ecNumber evidence="12">2.7.4.23</ecNumber>
        </recommendedName>
        <alternativeName>
            <fullName evidence="12">Ribose 1,5-bisphosphokinase</fullName>
        </alternativeName>
    </domain>
</protein>
<dbReference type="InterPro" id="IPR012699">
    <property type="entry name" value="PhnN"/>
</dbReference>
<dbReference type="Pfam" id="PF00591">
    <property type="entry name" value="Glycos_transf_3"/>
    <property type="match status" value="1"/>
</dbReference>
<evidence type="ECO:0000256" key="3">
    <source>
        <dbReference type="ARBA" id="ARBA00005069"/>
    </source>
</evidence>
<evidence type="ECO:0000256" key="7">
    <source>
        <dbReference type="ARBA" id="ARBA00022679"/>
    </source>
</evidence>
<dbReference type="GO" id="GO:0019634">
    <property type="term" value="P:organic phosphonate metabolic process"/>
    <property type="evidence" value="ECO:0007669"/>
    <property type="project" value="UniProtKB-UniRule"/>
</dbReference>
<keyword evidence="7 11" id="KW-0808">Transferase</keyword>
<dbReference type="Gene3D" id="3.40.1030.10">
    <property type="entry name" value="Nucleoside phosphorylase/phosphoribosyltransferase catalytic domain"/>
    <property type="match status" value="1"/>
</dbReference>
<dbReference type="GO" id="GO:0006015">
    <property type="term" value="P:5-phosphoribose 1-diphosphate biosynthetic process"/>
    <property type="evidence" value="ECO:0007669"/>
    <property type="project" value="UniProtKB-UniRule"/>
</dbReference>